<dbReference type="EMBL" id="CP002394">
    <property type="protein sequence ID" value="ADU28724.1"/>
    <property type="molecule type" value="Genomic_DNA"/>
</dbReference>
<evidence type="ECO:0000313" key="1">
    <source>
        <dbReference type="EMBL" id="ADU28724.1"/>
    </source>
</evidence>
<dbReference type="KEGG" id="bco:Bcell_0442"/>
<reference evidence="1 2" key="1">
    <citation type="submission" date="2010-12" db="EMBL/GenBank/DDBJ databases">
        <title>Complete sequence of Bacillus cellulosilyticus DSM 2522.</title>
        <authorList>
            <consortium name="US DOE Joint Genome Institute"/>
            <person name="Lucas S."/>
            <person name="Copeland A."/>
            <person name="Lapidus A."/>
            <person name="Cheng J.-F."/>
            <person name="Bruce D."/>
            <person name="Goodwin L."/>
            <person name="Pitluck S."/>
            <person name="Chertkov O."/>
            <person name="Detter J.C."/>
            <person name="Han C."/>
            <person name="Tapia R."/>
            <person name="Land M."/>
            <person name="Hauser L."/>
            <person name="Jeffries C."/>
            <person name="Kyrpides N."/>
            <person name="Ivanova N."/>
            <person name="Mikhailova N."/>
            <person name="Brumm P."/>
            <person name="Mead D."/>
            <person name="Woyke T."/>
        </authorList>
    </citation>
    <scope>NUCLEOTIDE SEQUENCE [LARGE SCALE GENOMIC DNA]</scope>
    <source>
        <strain evidence="2">ATCC 21833 / DSM 2522 / FERM P-1141 / JCM 9156 / N-4</strain>
    </source>
</reference>
<sequence length="300" mass="35490">MIKLSQEKYALAVHYIHHYARPIDRALFEYHFNSGSSLEVMQQLQFYQNEDGGVGHGLEPDIRSKFSSPIVSTVALQYAREVKASWEHPFIQSVMKYFTDTYYSFETWPLKLSHMNEFPHADWWKHSEDVTSFQANPGVEIVGYYHAYPQAIPEQLFHIFQESVFQHLDNQHKTPEYHEVLCYLRLVEEMPDPGKTMIVEYLRDSIRDIATLDHTQWGGYCAKPLSLAPSPNAAMFNALEDVIQKNLDYEINNQKEDGSWEPFWEWGQYKDEWETRVKQEWKGYLTVQMLKTLKNYERIE</sequence>
<evidence type="ECO:0000313" key="2">
    <source>
        <dbReference type="Proteomes" id="UP000001401"/>
    </source>
</evidence>
<gene>
    <name evidence="1" type="ordered locus">Bcell_0442</name>
</gene>
<proteinExistence type="predicted"/>
<dbReference type="OrthoDB" id="3286086at2"/>
<dbReference type="AlphaFoldDB" id="E6TWP1"/>
<dbReference type="HOGENOM" id="CLU_051344_0_0_9"/>
<dbReference type="SUPFAM" id="SSF48239">
    <property type="entry name" value="Terpenoid cyclases/Protein prenyltransferases"/>
    <property type="match status" value="1"/>
</dbReference>
<dbReference type="STRING" id="649639.Bcell_0442"/>
<name>E6TWP1_EVAC2</name>
<dbReference type="InterPro" id="IPR008930">
    <property type="entry name" value="Terpenoid_cyclase/PrenylTrfase"/>
</dbReference>
<keyword evidence="2" id="KW-1185">Reference proteome</keyword>
<organism evidence="1 2">
    <name type="scientific">Evansella cellulosilytica (strain ATCC 21833 / DSM 2522 / FERM P-1141 / JCM 9156 / N-4)</name>
    <name type="common">Bacillus cellulosilyticus</name>
    <dbReference type="NCBI Taxonomy" id="649639"/>
    <lineage>
        <taxon>Bacteria</taxon>
        <taxon>Bacillati</taxon>
        <taxon>Bacillota</taxon>
        <taxon>Bacilli</taxon>
        <taxon>Bacillales</taxon>
        <taxon>Bacillaceae</taxon>
        <taxon>Evansella</taxon>
    </lineage>
</organism>
<dbReference type="eggNOG" id="ENOG502Z95C">
    <property type="taxonomic scope" value="Bacteria"/>
</dbReference>
<accession>E6TWP1</accession>
<protein>
    <submittedName>
        <fullName evidence="1">Uncharacterized protein</fullName>
    </submittedName>
</protein>
<dbReference type="Proteomes" id="UP000001401">
    <property type="component" value="Chromosome"/>
</dbReference>
<dbReference type="RefSeq" id="WP_013487065.1">
    <property type="nucleotide sequence ID" value="NC_014829.1"/>
</dbReference>